<protein>
    <recommendedName>
        <fullName evidence="4 11">Trigger factor</fullName>
        <shortName evidence="11">TF</shortName>
        <ecNumber evidence="3 11">5.2.1.8</ecNumber>
    </recommendedName>
    <alternativeName>
        <fullName evidence="10 11">PPIase</fullName>
    </alternativeName>
</protein>
<dbReference type="PANTHER" id="PTHR30560:SF3">
    <property type="entry name" value="TRIGGER FACTOR-LIKE PROTEIN TIG, CHLOROPLASTIC"/>
    <property type="match status" value="1"/>
</dbReference>
<keyword evidence="8 11" id="KW-0413">Isomerase</keyword>
<dbReference type="Gene3D" id="3.30.70.1050">
    <property type="entry name" value="Trigger factor ribosome-binding domain"/>
    <property type="match status" value="1"/>
</dbReference>
<evidence type="ECO:0000256" key="8">
    <source>
        <dbReference type="ARBA" id="ARBA00023235"/>
    </source>
</evidence>
<evidence type="ECO:0000256" key="6">
    <source>
        <dbReference type="ARBA" id="ARBA00023110"/>
    </source>
</evidence>
<keyword evidence="11" id="KW-0963">Cytoplasm</keyword>
<dbReference type="GO" id="GO:0005737">
    <property type="term" value="C:cytoplasm"/>
    <property type="evidence" value="ECO:0007669"/>
    <property type="project" value="UniProtKB-SubCell"/>
</dbReference>
<feature type="domain" description="PPIase FKBP-type" evidence="14">
    <location>
        <begin position="161"/>
        <end position="246"/>
    </location>
</feature>
<dbReference type="Gene3D" id="3.10.50.40">
    <property type="match status" value="1"/>
</dbReference>
<dbReference type="InterPro" id="IPR036611">
    <property type="entry name" value="Trigger_fac_ribosome-bd_sf"/>
</dbReference>
<keyword evidence="16" id="KW-1185">Reference proteome</keyword>
<evidence type="ECO:0000256" key="9">
    <source>
        <dbReference type="ARBA" id="ARBA00023306"/>
    </source>
</evidence>
<dbReference type="OrthoDB" id="9767721at2"/>
<keyword evidence="7 11" id="KW-0143">Chaperone</keyword>
<dbReference type="GO" id="GO:0015031">
    <property type="term" value="P:protein transport"/>
    <property type="evidence" value="ECO:0007669"/>
    <property type="project" value="UniProtKB-UniRule"/>
</dbReference>
<dbReference type="InterPro" id="IPR037041">
    <property type="entry name" value="Trigger_fac_C_sf"/>
</dbReference>
<comment type="catalytic activity">
    <reaction evidence="1 11 12">
        <text>[protein]-peptidylproline (omega=180) = [protein]-peptidylproline (omega=0)</text>
        <dbReference type="Rhea" id="RHEA:16237"/>
        <dbReference type="Rhea" id="RHEA-COMP:10747"/>
        <dbReference type="Rhea" id="RHEA-COMP:10748"/>
        <dbReference type="ChEBI" id="CHEBI:83833"/>
        <dbReference type="ChEBI" id="CHEBI:83834"/>
        <dbReference type="EC" id="5.2.1.8"/>
    </reaction>
</comment>
<evidence type="ECO:0000256" key="3">
    <source>
        <dbReference type="ARBA" id="ARBA00013194"/>
    </source>
</evidence>
<dbReference type="SUPFAM" id="SSF102735">
    <property type="entry name" value="Trigger factor ribosome-binding domain"/>
    <property type="match status" value="1"/>
</dbReference>
<comment type="domain">
    <text evidence="11">Consists of 3 domains; the N-terminus binds the ribosome, the middle domain has PPIase activity, while the C-terminus has intrinsic chaperone activity on its own.</text>
</comment>
<dbReference type="GO" id="GO:0003755">
    <property type="term" value="F:peptidyl-prolyl cis-trans isomerase activity"/>
    <property type="evidence" value="ECO:0007669"/>
    <property type="project" value="UniProtKB-UniRule"/>
</dbReference>
<dbReference type="InterPro" id="IPR005215">
    <property type="entry name" value="Trig_fac"/>
</dbReference>
<dbReference type="SUPFAM" id="SSF109998">
    <property type="entry name" value="Triger factor/SurA peptide-binding domain-like"/>
    <property type="match status" value="1"/>
</dbReference>
<evidence type="ECO:0000256" key="13">
    <source>
        <dbReference type="RuleBase" id="RU003914"/>
    </source>
</evidence>
<evidence type="ECO:0000256" key="4">
    <source>
        <dbReference type="ARBA" id="ARBA00016902"/>
    </source>
</evidence>
<keyword evidence="6 11" id="KW-0697">Rotamase</keyword>
<dbReference type="PANTHER" id="PTHR30560">
    <property type="entry name" value="TRIGGER FACTOR CHAPERONE AND PEPTIDYL-PROLYL CIS/TRANS ISOMERASE"/>
    <property type="match status" value="1"/>
</dbReference>
<dbReference type="GO" id="GO:0043335">
    <property type="term" value="P:protein unfolding"/>
    <property type="evidence" value="ECO:0007669"/>
    <property type="project" value="TreeGrafter"/>
</dbReference>
<dbReference type="Gene3D" id="1.10.3120.10">
    <property type="entry name" value="Trigger factor, C-terminal domain"/>
    <property type="match status" value="1"/>
</dbReference>
<dbReference type="GO" id="GO:0043022">
    <property type="term" value="F:ribosome binding"/>
    <property type="evidence" value="ECO:0007669"/>
    <property type="project" value="TreeGrafter"/>
</dbReference>
<dbReference type="HAMAP" id="MF_00303">
    <property type="entry name" value="Trigger_factor_Tig"/>
    <property type="match status" value="1"/>
</dbReference>
<evidence type="ECO:0000256" key="10">
    <source>
        <dbReference type="ARBA" id="ARBA00029986"/>
    </source>
</evidence>
<dbReference type="EC" id="5.2.1.8" evidence="3 11"/>
<evidence type="ECO:0000256" key="2">
    <source>
        <dbReference type="ARBA" id="ARBA00005464"/>
    </source>
</evidence>
<comment type="function">
    <text evidence="11">Involved in protein export. Acts as a chaperone by maintaining the newly synthesized protein in an open conformation. Functions as a peptidyl-prolyl cis-trans isomerase.</text>
</comment>
<dbReference type="FunFam" id="3.10.50.40:FF:000001">
    <property type="entry name" value="Trigger factor"/>
    <property type="match status" value="1"/>
</dbReference>
<evidence type="ECO:0000313" key="15">
    <source>
        <dbReference type="EMBL" id="SEK18574.1"/>
    </source>
</evidence>
<evidence type="ECO:0000256" key="12">
    <source>
        <dbReference type="PROSITE-ProRule" id="PRU00277"/>
    </source>
</evidence>
<dbReference type="GO" id="GO:0051301">
    <property type="term" value="P:cell division"/>
    <property type="evidence" value="ECO:0007669"/>
    <property type="project" value="UniProtKB-KW"/>
</dbReference>
<name>A0A1H7EY92_9GAMM</name>
<keyword evidence="9 11" id="KW-0131">Cell cycle</keyword>
<accession>A0A1H7EY92</accession>
<dbReference type="Pfam" id="PF00254">
    <property type="entry name" value="FKBP_C"/>
    <property type="match status" value="1"/>
</dbReference>
<organism evidence="15 16">
    <name type="scientific">Ectothiorhodospira marina</name>
    <dbReference type="NCBI Taxonomy" id="1396821"/>
    <lineage>
        <taxon>Bacteria</taxon>
        <taxon>Pseudomonadati</taxon>
        <taxon>Pseudomonadota</taxon>
        <taxon>Gammaproteobacteria</taxon>
        <taxon>Chromatiales</taxon>
        <taxon>Ectothiorhodospiraceae</taxon>
        <taxon>Ectothiorhodospira</taxon>
    </lineage>
</organism>
<dbReference type="RefSeq" id="WP_090249336.1">
    <property type="nucleotide sequence ID" value="NZ_FOAA01000001.1"/>
</dbReference>
<dbReference type="GO" id="GO:0044183">
    <property type="term" value="F:protein folding chaperone"/>
    <property type="evidence" value="ECO:0007669"/>
    <property type="project" value="TreeGrafter"/>
</dbReference>
<dbReference type="STRING" id="1396821.SAMN05444515_10125"/>
<keyword evidence="5 11" id="KW-0132">Cell division</keyword>
<dbReference type="PIRSF" id="PIRSF003095">
    <property type="entry name" value="Trigger_factor"/>
    <property type="match status" value="1"/>
</dbReference>
<comment type="subcellular location">
    <subcellularLocation>
        <location evidence="11">Cytoplasm</location>
    </subcellularLocation>
    <text evidence="11">About half TF is bound to the ribosome near the polypeptide exit tunnel while the other half is free in the cytoplasm.</text>
</comment>
<evidence type="ECO:0000256" key="1">
    <source>
        <dbReference type="ARBA" id="ARBA00000971"/>
    </source>
</evidence>
<dbReference type="Pfam" id="PF05698">
    <property type="entry name" value="Trigger_C"/>
    <property type="match status" value="1"/>
</dbReference>
<dbReference type="InterPro" id="IPR027304">
    <property type="entry name" value="Trigger_fact/SurA_dom_sf"/>
</dbReference>
<dbReference type="NCBIfam" id="TIGR00115">
    <property type="entry name" value="tig"/>
    <property type="match status" value="1"/>
</dbReference>
<evidence type="ECO:0000259" key="14">
    <source>
        <dbReference type="PROSITE" id="PS50059"/>
    </source>
</evidence>
<proteinExistence type="inferred from homology"/>
<dbReference type="AlphaFoldDB" id="A0A1H7EY92"/>
<comment type="similarity">
    <text evidence="2 11 13">Belongs to the FKBP-type PPIase family. Tig subfamily.</text>
</comment>
<dbReference type="InterPro" id="IPR008880">
    <property type="entry name" value="Trigger_fac_C"/>
</dbReference>
<evidence type="ECO:0000256" key="5">
    <source>
        <dbReference type="ARBA" id="ARBA00022618"/>
    </source>
</evidence>
<dbReference type="SUPFAM" id="SSF54534">
    <property type="entry name" value="FKBP-like"/>
    <property type="match status" value="1"/>
</dbReference>
<evidence type="ECO:0000256" key="7">
    <source>
        <dbReference type="ARBA" id="ARBA00023186"/>
    </source>
</evidence>
<dbReference type="InterPro" id="IPR008881">
    <property type="entry name" value="Trigger_fac_ribosome-bd_bac"/>
</dbReference>
<gene>
    <name evidence="11" type="primary">tig</name>
    <name evidence="15" type="ORF">SAMN05444515_10125</name>
</gene>
<dbReference type="Proteomes" id="UP000199256">
    <property type="component" value="Unassembled WGS sequence"/>
</dbReference>
<dbReference type="GO" id="GO:0051083">
    <property type="term" value="P:'de novo' cotranslational protein folding"/>
    <property type="evidence" value="ECO:0007669"/>
    <property type="project" value="TreeGrafter"/>
</dbReference>
<reference evidence="16" key="1">
    <citation type="submission" date="2016-10" db="EMBL/GenBank/DDBJ databases">
        <authorList>
            <person name="Varghese N."/>
            <person name="Submissions S."/>
        </authorList>
    </citation>
    <scope>NUCLEOTIDE SEQUENCE [LARGE SCALE GENOMIC DNA]</scope>
    <source>
        <strain evidence="16">DSM 241</strain>
    </source>
</reference>
<evidence type="ECO:0000313" key="16">
    <source>
        <dbReference type="Proteomes" id="UP000199256"/>
    </source>
</evidence>
<dbReference type="EMBL" id="FOAA01000001">
    <property type="protein sequence ID" value="SEK18574.1"/>
    <property type="molecule type" value="Genomic_DNA"/>
</dbReference>
<sequence length="436" mass="48960">MQVSVESLSNLERRMTVQVPADRIQEEVDRRLKSLVKRVRIDGFRPGKVPLKVVQKRYGEGVYQEVLGEVLQSSYQEALAQESIIPAGTPDIEPQSMEAGQPLEYVATFEVFPEVQPADMSGAQVKRPQVEIGEADVDKVIESLRKQRRDWVDVERPAAEGDQVVVDFKGTLDGEAFEGGQAEDVPIELGQGRMIKDFEDQLPGVTPGEEKTIEVNFPEDYPAEHLAGRKAEFALTVKKVQEASLPELNEEFAKAFGVEEGGMEKLREEVKNNMTREMEQAVKARVKDQVMDALLERNSVDLPAAIVQEEINRLREQTQSRYGMNQEGGPQLPDEQFKADAERRVGLGLVIREIVRQHEIKVDQDKVTAELEAMAAGYEDPQQVISYYRGNKQAMSGLEAMVLEQQVVEWVLSQCEVSDEPMSFDALMNPSQENQA</sequence>
<dbReference type="InterPro" id="IPR046357">
    <property type="entry name" value="PPIase_dom_sf"/>
</dbReference>
<evidence type="ECO:0000256" key="11">
    <source>
        <dbReference type="HAMAP-Rule" id="MF_00303"/>
    </source>
</evidence>
<dbReference type="PROSITE" id="PS50059">
    <property type="entry name" value="FKBP_PPIASE"/>
    <property type="match status" value="1"/>
</dbReference>
<dbReference type="Pfam" id="PF05697">
    <property type="entry name" value="Trigger_N"/>
    <property type="match status" value="1"/>
</dbReference>
<dbReference type="InterPro" id="IPR001179">
    <property type="entry name" value="PPIase_FKBP_dom"/>
</dbReference>